<keyword evidence="3" id="KW-0378">Hydrolase</keyword>
<dbReference type="Pfam" id="PF03372">
    <property type="entry name" value="Exo_endo_phos"/>
    <property type="match status" value="1"/>
</dbReference>
<keyword evidence="3" id="KW-0540">Nuclease</keyword>
<keyword evidence="1" id="KW-1133">Transmembrane helix</keyword>
<name>A0ABV9MRA6_9ENTE</name>
<evidence type="ECO:0000313" key="3">
    <source>
        <dbReference type="EMBL" id="MFC4718486.1"/>
    </source>
</evidence>
<sequence>MKQGLRYTIIFLFLFILVLATYLVYLLVDYKRLPDKQELAIVNQKTSLTSPKQTYQVTSFNIGYAAYPADYTFFMDGGKYSRAYSQENVLDNLSGIANTLETLHSDAFLLQEVDTWAHRSYKINEVAYLSDALPTYHYTFGQNYDSSYLFYPITRPIGRSQSGLFTLSLFPLEKSTRFSLPIETNFNKYFDLDRAFTVTQTTFDHHPITLINVHLSAFTKDTSVLDAQIKKLAALMTSEYEAGRSVIVGGDFNHDLLGNSPAIFETSDTIQTWTQPFPENLLPDHFSIAKTGLVEAKIPSVRENGVPYDQKTSFVSLIDGFLVSDNIEVQQVVVSDLEFANSDHNPVTLKFTFKSE</sequence>
<dbReference type="SUPFAM" id="SSF56219">
    <property type="entry name" value="DNase I-like"/>
    <property type="match status" value="1"/>
</dbReference>
<keyword evidence="1" id="KW-0472">Membrane</keyword>
<proteinExistence type="predicted"/>
<comment type="caution">
    <text evidence="3">The sequence shown here is derived from an EMBL/GenBank/DDBJ whole genome shotgun (WGS) entry which is preliminary data.</text>
</comment>
<dbReference type="PANTHER" id="PTHR14859:SF1">
    <property type="entry name" value="PGAP2-INTERACTING PROTEIN"/>
    <property type="match status" value="1"/>
</dbReference>
<evidence type="ECO:0000313" key="4">
    <source>
        <dbReference type="Proteomes" id="UP001595969"/>
    </source>
</evidence>
<accession>A0ABV9MRA6</accession>
<keyword evidence="1" id="KW-0812">Transmembrane</keyword>
<dbReference type="InterPro" id="IPR005135">
    <property type="entry name" value="Endo/exonuclease/phosphatase"/>
</dbReference>
<keyword evidence="4" id="KW-1185">Reference proteome</keyword>
<dbReference type="PANTHER" id="PTHR14859">
    <property type="entry name" value="CALCOFLUOR WHITE HYPERSENSITIVE PROTEIN PRECURSOR"/>
    <property type="match status" value="1"/>
</dbReference>
<dbReference type="RefSeq" id="WP_204654046.1">
    <property type="nucleotide sequence ID" value="NZ_JAFBFD010000018.1"/>
</dbReference>
<keyword evidence="3" id="KW-0255">Endonuclease</keyword>
<evidence type="ECO:0000256" key="1">
    <source>
        <dbReference type="SAM" id="Phobius"/>
    </source>
</evidence>
<organism evidence="3 4">
    <name type="scientific">Enterococcus lemanii</name>
    <dbReference type="NCBI Taxonomy" id="1159752"/>
    <lineage>
        <taxon>Bacteria</taxon>
        <taxon>Bacillati</taxon>
        <taxon>Bacillota</taxon>
        <taxon>Bacilli</taxon>
        <taxon>Lactobacillales</taxon>
        <taxon>Enterococcaceae</taxon>
        <taxon>Enterococcus</taxon>
    </lineage>
</organism>
<dbReference type="InterPro" id="IPR051916">
    <property type="entry name" value="GPI-anchor_lipid_remodeler"/>
</dbReference>
<dbReference type="Proteomes" id="UP001595969">
    <property type="component" value="Unassembled WGS sequence"/>
</dbReference>
<feature type="transmembrane region" description="Helical" evidence="1">
    <location>
        <begin position="7"/>
        <end position="28"/>
    </location>
</feature>
<reference evidence="4" key="1">
    <citation type="journal article" date="2019" name="Int. J. Syst. Evol. Microbiol.">
        <title>The Global Catalogue of Microorganisms (GCM) 10K type strain sequencing project: providing services to taxonomists for standard genome sequencing and annotation.</title>
        <authorList>
            <consortium name="The Broad Institute Genomics Platform"/>
            <consortium name="The Broad Institute Genome Sequencing Center for Infectious Disease"/>
            <person name="Wu L."/>
            <person name="Ma J."/>
        </authorList>
    </citation>
    <scope>NUCLEOTIDE SEQUENCE [LARGE SCALE GENOMIC DNA]</scope>
    <source>
        <strain evidence="4">CGMCC 1.19032</strain>
    </source>
</reference>
<dbReference type="Gene3D" id="3.60.10.10">
    <property type="entry name" value="Endonuclease/exonuclease/phosphatase"/>
    <property type="match status" value="1"/>
</dbReference>
<dbReference type="GO" id="GO:0004519">
    <property type="term" value="F:endonuclease activity"/>
    <property type="evidence" value="ECO:0007669"/>
    <property type="project" value="UniProtKB-KW"/>
</dbReference>
<dbReference type="EMBL" id="JBHSGS010000010">
    <property type="protein sequence ID" value="MFC4718486.1"/>
    <property type="molecule type" value="Genomic_DNA"/>
</dbReference>
<feature type="domain" description="Endonuclease/exonuclease/phosphatase" evidence="2">
    <location>
        <begin position="92"/>
        <end position="344"/>
    </location>
</feature>
<evidence type="ECO:0000259" key="2">
    <source>
        <dbReference type="Pfam" id="PF03372"/>
    </source>
</evidence>
<protein>
    <submittedName>
        <fullName evidence="3">Endonuclease/exonuclease/phosphatase family protein</fullName>
    </submittedName>
</protein>
<dbReference type="InterPro" id="IPR036691">
    <property type="entry name" value="Endo/exonu/phosph_ase_sf"/>
</dbReference>
<gene>
    <name evidence="3" type="ORF">ACFO5I_01825</name>
</gene>